<organism evidence="2 3">
    <name type="scientific">Halobacillus salinarum</name>
    <dbReference type="NCBI Taxonomy" id="2932257"/>
    <lineage>
        <taxon>Bacteria</taxon>
        <taxon>Bacillati</taxon>
        <taxon>Bacillota</taxon>
        <taxon>Bacilli</taxon>
        <taxon>Bacillales</taxon>
        <taxon>Bacillaceae</taxon>
        <taxon>Halobacillus</taxon>
    </lineage>
</organism>
<evidence type="ECO:0000313" key="3">
    <source>
        <dbReference type="Proteomes" id="UP000831787"/>
    </source>
</evidence>
<keyword evidence="1" id="KW-1133">Transmembrane helix</keyword>
<keyword evidence="1" id="KW-0812">Transmembrane</keyword>
<keyword evidence="3" id="KW-1185">Reference proteome</keyword>
<name>A0ABY4ELE9_9BACI</name>
<dbReference type="Proteomes" id="UP000831787">
    <property type="component" value="Chromosome"/>
</dbReference>
<reference evidence="2 3" key="1">
    <citation type="submission" date="2022-04" db="EMBL/GenBank/DDBJ databases">
        <title>Halobacillus sp. isolated from saltern.</title>
        <authorList>
            <person name="Won M."/>
            <person name="Lee C.-M."/>
            <person name="Woen H.-Y."/>
            <person name="Kwon S.-W."/>
        </authorList>
    </citation>
    <scope>NUCLEOTIDE SEQUENCE [LARGE SCALE GENOMIC DNA]</scope>
    <source>
        <strain evidence="2 3">SSBR10-3</strain>
    </source>
</reference>
<evidence type="ECO:0000313" key="2">
    <source>
        <dbReference type="EMBL" id="UOQ44810.1"/>
    </source>
</evidence>
<protein>
    <submittedName>
        <fullName evidence="2">Uncharacterized protein</fullName>
    </submittedName>
</protein>
<feature type="transmembrane region" description="Helical" evidence="1">
    <location>
        <begin position="35"/>
        <end position="52"/>
    </location>
</feature>
<gene>
    <name evidence="2" type="ORF">MUN89_02320</name>
</gene>
<feature type="transmembrane region" description="Helical" evidence="1">
    <location>
        <begin position="7"/>
        <end position="23"/>
    </location>
</feature>
<accession>A0ABY4ELE9</accession>
<dbReference type="EMBL" id="CP095073">
    <property type="protein sequence ID" value="UOQ44810.1"/>
    <property type="molecule type" value="Genomic_DNA"/>
</dbReference>
<keyword evidence="1" id="KW-0472">Membrane</keyword>
<proteinExistence type="predicted"/>
<sequence length="69" mass="8106">MKTLNHTLMASVFYFLTAFIWGAEYFNTQTSHQDIFAVLYLVHMSAAAMFYFKYMKSRKVQTQNASQVH</sequence>
<evidence type="ECO:0000256" key="1">
    <source>
        <dbReference type="SAM" id="Phobius"/>
    </source>
</evidence>
<dbReference type="RefSeq" id="WP_244711066.1">
    <property type="nucleotide sequence ID" value="NZ_CP095073.1"/>
</dbReference>